<dbReference type="RefSeq" id="WP_159340736.1">
    <property type="nucleotide sequence ID" value="NZ_CP024621.1"/>
</dbReference>
<gene>
    <name evidence="1" type="ORF">CTT34_01465</name>
</gene>
<dbReference type="EMBL" id="CP024621">
    <property type="protein sequence ID" value="QHD48456.1"/>
    <property type="molecule type" value="Genomic_DNA"/>
</dbReference>
<dbReference type="AlphaFoldDB" id="A0A857GIP6"/>
<organism evidence="1 2">
    <name type="scientific">Vreelandella aquamarina</name>
    <dbReference type="NCBI Taxonomy" id="77097"/>
    <lineage>
        <taxon>Bacteria</taxon>
        <taxon>Pseudomonadati</taxon>
        <taxon>Pseudomonadota</taxon>
        <taxon>Gammaproteobacteria</taxon>
        <taxon>Oceanospirillales</taxon>
        <taxon>Halomonadaceae</taxon>
        <taxon>Vreelandella</taxon>
    </lineage>
</organism>
<accession>A0A857GIP6</accession>
<dbReference type="OrthoDB" id="983041at2"/>
<proteinExistence type="predicted"/>
<evidence type="ECO:0000313" key="2">
    <source>
        <dbReference type="Proteomes" id="UP000463949"/>
    </source>
</evidence>
<name>A0A857GIP6_9GAMM</name>
<sequence>MHIHQIFEHPYFEERPVKDILEPFGFAVHTVTHELPSDLDGGDDYARYEAEPDTYIDQLDNTAPAGYTEIYRAENEDGILIVSVRAKTVFAQLLLFTDIRYSGPEDTVNASYLAVYNERMRQIFSEGFSRENDDQHKPGSLAVAGASYAINAADALQVESPESGKDAAAAVWPFDQTWWKPSPDPRRNLIKSGALILAEIDRLDRAAAKAAAAGGDA</sequence>
<reference evidence="1 2" key="1">
    <citation type="submission" date="2017-10" db="EMBL/GenBank/DDBJ databases">
        <title>Coral associated bacteria.</title>
        <authorList>
            <person name="Wang X."/>
        </authorList>
    </citation>
    <scope>NUCLEOTIDE SEQUENCE [LARGE SCALE GENOMIC DNA]</scope>
    <source>
        <strain evidence="1 2">SCSIO 43005</strain>
    </source>
</reference>
<protein>
    <submittedName>
        <fullName evidence="1">Uncharacterized protein</fullName>
    </submittedName>
</protein>
<dbReference type="KEGG" id="hmd:CTT34_01465"/>
<evidence type="ECO:0000313" key="1">
    <source>
        <dbReference type="EMBL" id="QHD48456.1"/>
    </source>
</evidence>
<dbReference type="Proteomes" id="UP000463949">
    <property type="component" value="Chromosome"/>
</dbReference>